<evidence type="ECO:0000313" key="1">
    <source>
        <dbReference type="EMBL" id="TNX93662.1"/>
    </source>
</evidence>
<comment type="caution">
    <text evidence="1">The sequence shown here is derived from an EMBL/GenBank/DDBJ whole genome shotgun (WGS) entry which is preliminary data.</text>
</comment>
<reference evidence="1 2" key="1">
    <citation type="submission" date="2019-06" db="EMBL/GenBank/DDBJ databases">
        <title>Genome of Acinetobacter radioresistens APH1, a phenol degrading strain.</title>
        <authorList>
            <person name="Liu Y."/>
        </authorList>
    </citation>
    <scope>NUCLEOTIDE SEQUENCE [LARGE SCALE GENOMIC DNA]</scope>
    <source>
        <strain evidence="1 2">APH1</strain>
    </source>
</reference>
<gene>
    <name evidence="1" type="ORF">FHY67_04285</name>
</gene>
<dbReference type="RefSeq" id="WP_139880555.1">
    <property type="nucleotide sequence ID" value="NZ_VFBM01000002.1"/>
</dbReference>
<protein>
    <submittedName>
        <fullName evidence="1">Uncharacterized protein</fullName>
    </submittedName>
</protein>
<evidence type="ECO:0000313" key="2">
    <source>
        <dbReference type="Proteomes" id="UP000314285"/>
    </source>
</evidence>
<organism evidence="1 2">
    <name type="scientific">Acinetobacter radioresistens</name>
    <dbReference type="NCBI Taxonomy" id="40216"/>
    <lineage>
        <taxon>Bacteria</taxon>
        <taxon>Pseudomonadati</taxon>
        <taxon>Pseudomonadota</taxon>
        <taxon>Gammaproteobacteria</taxon>
        <taxon>Moraxellales</taxon>
        <taxon>Moraxellaceae</taxon>
        <taxon>Acinetobacter</taxon>
    </lineage>
</organism>
<dbReference type="AlphaFoldDB" id="A0A8H2K1M2"/>
<accession>A0A8H2K1M2</accession>
<sequence length="176" mass="20348">MNAAVTNRENFEWLGNQIRAKTACYEVSIRATGERPPNWEEKAGAFAKMEDDLQKDLALLLAFGDYTDNTVQFKNVQAFLFKAIYAVASQEKTRKPGLDKLCNQIARMELYFYFHPHLEAKFTGEGRLWFAGVEIAYKTYQNNWKHFGDAAKMMLEEAEIAASDIITKYRKDLRKQ</sequence>
<dbReference type="EMBL" id="VFBM01000002">
    <property type="protein sequence ID" value="TNX93662.1"/>
    <property type="molecule type" value="Genomic_DNA"/>
</dbReference>
<name>A0A8H2K1M2_ACIRA</name>
<proteinExistence type="predicted"/>
<dbReference type="Proteomes" id="UP000314285">
    <property type="component" value="Unassembled WGS sequence"/>
</dbReference>